<accession>A0A1X0A4D6</accession>
<organism evidence="1 2">
    <name type="scientific">Mycobacterium aquaticum</name>
    <dbReference type="NCBI Taxonomy" id="1927124"/>
    <lineage>
        <taxon>Bacteria</taxon>
        <taxon>Bacillati</taxon>
        <taxon>Actinomycetota</taxon>
        <taxon>Actinomycetes</taxon>
        <taxon>Mycobacteriales</taxon>
        <taxon>Mycobacteriaceae</taxon>
        <taxon>Mycobacterium</taxon>
    </lineage>
</organism>
<protein>
    <submittedName>
        <fullName evidence="1">Uncharacterized protein</fullName>
    </submittedName>
</protein>
<dbReference type="AlphaFoldDB" id="A0A1X0A4D6"/>
<evidence type="ECO:0000313" key="2">
    <source>
        <dbReference type="Proteomes" id="UP000192448"/>
    </source>
</evidence>
<dbReference type="Proteomes" id="UP000192448">
    <property type="component" value="Unassembled WGS sequence"/>
</dbReference>
<proteinExistence type="predicted"/>
<dbReference type="STRING" id="1927124.BST13_33720"/>
<dbReference type="RefSeq" id="WP_083169964.1">
    <property type="nucleotide sequence ID" value="NZ_MVHF01000055.1"/>
</dbReference>
<reference evidence="1 2" key="1">
    <citation type="submission" date="2017-02" db="EMBL/GenBank/DDBJ databases">
        <title>The new phylogeny of genus Mycobacterium.</title>
        <authorList>
            <person name="Tortoli E."/>
            <person name="Trovato A."/>
            <person name="Cirillo D.M."/>
        </authorList>
    </citation>
    <scope>NUCLEOTIDE SEQUENCE [LARGE SCALE GENOMIC DNA]</scope>
    <source>
        <strain evidence="1 2">RW6</strain>
    </source>
</reference>
<keyword evidence="2" id="KW-1185">Reference proteome</keyword>
<dbReference type="EMBL" id="MVHF01000055">
    <property type="protein sequence ID" value="ORA24929.1"/>
    <property type="molecule type" value="Genomic_DNA"/>
</dbReference>
<evidence type="ECO:0000313" key="1">
    <source>
        <dbReference type="EMBL" id="ORA24929.1"/>
    </source>
</evidence>
<sequence>MTQASDVSRPFTIGQVLTLACASTEADQMFCSYGDLLAVVGFMLSDVPLADHLPAAIERCRPEVLKQHPDLMVVQPPTVNATDTAVLSWLAAQERVHGTELSLTPLEVAS</sequence>
<dbReference type="OrthoDB" id="4329416at2"/>
<name>A0A1X0A4D6_9MYCO</name>
<comment type="caution">
    <text evidence="1">The sequence shown here is derived from an EMBL/GenBank/DDBJ whole genome shotgun (WGS) entry which is preliminary data.</text>
</comment>
<gene>
    <name evidence="1" type="ORF">BST13_33720</name>
</gene>